<keyword evidence="1" id="KW-0732">Signal</keyword>
<organism evidence="2 3">
    <name type="scientific">Actinocorallia longicatena</name>
    <dbReference type="NCBI Taxonomy" id="111803"/>
    <lineage>
        <taxon>Bacteria</taxon>
        <taxon>Bacillati</taxon>
        <taxon>Actinomycetota</taxon>
        <taxon>Actinomycetes</taxon>
        <taxon>Streptosporangiales</taxon>
        <taxon>Thermomonosporaceae</taxon>
        <taxon>Actinocorallia</taxon>
    </lineage>
</organism>
<evidence type="ECO:0000313" key="2">
    <source>
        <dbReference type="EMBL" id="GAA3214876.1"/>
    </source>
</evidence>
<keyword evidence="3" id="KW-1185">Reference proteome</keyword>
<reference evidence="3" key="1">
    <citation type="journal article" date="2019" name="Int. J. Syst. Evol. Microbiol.">
        <title>The Global Catalogue of Microorganisms (GCM) 10K type strain sequencing project: providing services to taxonomists for standard genome sequencing and annotation.</title>
        <authorList>
            <consortium name="The Broad Institute Genomics Platform"/>
            <consortium name="The Broad Institute Genome Sequencing Center for Infectious Disease"/>
            <person name="Wu L."/>
            <person name="Ma J."/>
        </authorList>
    </citation>
    <scope>NUCLEOTIDE SEQUENCE [LARGE SCALE GENOMIC DNA]</scope>
    <source>
        <strain evidence="3">JCM 9377</strain>
    </source>
</reference>
<feature type="signal peptide" evidence="1">
    <location>
        <begin position="1"/>
        <end position="26"/>
    </location>
</feature>
<protein>
    <recommendedName>
        <fullName evidence="4">Ig-like domain-containing protein</fullName>
    </recommendedName>
</protein>
<feature type="chain" id="PRO_5046574902" description="Ig-like domain-containing protein" evidence="1">
    <location>
        <begin position="27"/>
        <end position="156"/>
    </location>
</feature>
<evidence type="ECO:0000256" key="1">
    <source>
        <dbReference type="SAM" id="SignalP"/>
    </source>
</evidence>
<proteinExistence type="predicted"/>
<name>A0ABP6QG56_9ACTN</name>
<gene>
    <name evidence="2" type="ORF">GCM10010468_35910</name>
</gene>
<dbReference type="RefSeq" id="WP_344829392.1">
    <property type="nucleotide sequence ID" value="NZ_BAAAUV010000008.1"/>
</dbReference>
<dbReference type="EMBL" id="BAAAUV010000008">
    <property type="protein sequence ID" value="GAA3214876.1"/>
    <property type="molecule type" value="Genomic_DNA"/>
</dbReference>
<comment type="caution">
    <text evidence="2">The sequence shown here is derived from an EMBL/GenBank/DDBJ whole genome shotgun (WGS) entry which is preliminary data.</text>
</comment>
<dbReference type="Proteomes" id="UP001501237">
    <property type="component" value="Unassembled WGS sequence"/>
</dbReference>
<sequence length="156" mass="15620">MRFRTLFAVMAAAAATGALAAAPAHAATPGLVDGSLSALGYTCTFANAATSDAPPATLVVNRTTIVPQCAADISLTLANSPTISFNDTAGTASSPRIDVSGSAFGIACTYRVTNASVTRSGTTRTYTGGPFSASKISGSFLCPATTPVDSATFTFH</sequence>
<accession>A0ABP6QG56</accession>
<evidence type="ECO:0000313" key="3">
    <source>
        <dbReference type="Proteomes" id="UP001501237"/>
    </source>
</evidence>
<evidence type="ECO:0008006" key="4">
    <source>
        <dbReference type="Google" id="ProtNLM"/>
    </source>
</evidence>